<protein>
    <submittedName>
        <fullName evidence="1">Uncharacterized protein</fullName>
    </submittedName>
</protein>
<accession>A0A0G1T556</accession>
<comment type="caution">
    <text evidence="1">The sequence shown here is derived from an EMBL/GenBank/DDBJ whole genome shotgun (WGS) entry which is preliminary data.</text>
</comment>
<gene>
    <name evidence="1" type="ORF">UY02_C0011G0009</name>
</gene>
<sequence length="247" mass="27497">MTVIKRMFAGLLVLGSAVFAIMIIFQNPSKPSLKNKVFEYESLPTQSPVSANDYNKTFQDISKAIATELAKANPQGPTVIDGQEGVATVEPEKVADTILAQGFQSVDLKDFDPDVLLSDLKIIKTGDKLLAENYLKNFRAILEKNFSVSGIDFQNPKAENWRSLAKIYQKAIDQFYSLNVPENLATLHQRQIKLMTIQKNIFESLANYENDPFKAFIAASALKETENQLQALSKNFTDVAQKNGLSI</sequence>
<evidence type="ECO:0000313" key="2">
    <source>
        <dbReference type="Proteomes" id="UP000034682"/>
    </source>
</evidence>
<dbReference type="EMBL" id="LCOK01000011">
    <property type="protein sequence ID" value="KKU76862.1"/>
    <property type="molecule type" value="Genomic_DNA"/>
</dbReference>
<organism evidence="1 2">
    <name type="scientific">Candidatus Giovannonibacteria bacterium GW2011_GWB1_47_6b</name>
    <dbReference type="NCBI Taxonomy" id="1618655"/>
    <lineage>
        <taxon>Bacteria</taxon>
        <taxon>Candidatus Giovannoniibacteriota</taxon>
    </lineage>
</organism>
<dbReference type="AlphaFoldDB" id="A0A0G1T556"/>
<name>A0A0G1T556_9BACT</name>
<dbReference type="Proteomes" id="UP000034682">
    <property type="component" value="Unassembled WGS sequence"/>
</dbReference>
<proteinExistence type="predicted"/>
<reference evidence="1 2" key="1">
    <citation type="journal article" date="2015" name="Nature">
        <title>rRNA introns, odd ribosomes, and small enigmatic genomes across a large radiation of phyla.</title>
        <authorList>
            <person name="Brown C.T."/>
            <person name="Hug L.A."/>
            <person name="Thomas B.C."/>
            <person name="Sharon I."/>
            <person name="Castelle C.J."/>
            <person name="Singh A."/>
            <person name="Wilkins M.J."/>
            <person name="Williams K.H."/>
            <person name="Banfield J.F."/>
        </authorList>
    </citation>
    <scope>NUCLEOTIDE SEQUENCE [LARGE SCALE GENOMIC DNA]</scope>
</reference>
<evidence type="ECO:0000313" key="1">
    <source>
        <dbReference type="EMBL" id="KKU76862.1"/>
    </source>
</evidence>